<proteinExistence type="inferred from homology"/>
<evidence type="ECO:0000256" key="1">
    <source>
        <dbReference type="ARBA" id="ARBA00008226"/>
    </source>
</evidence>
<evidence type="ECO:0000259" key="12">
    <source>
        <dbReference type="PROSITE" id="PS50862"/>
    </source>
</evidence>
<dbReference type="GO" id="GO:0000049">
    <property type="term" value="F:tRNA binding"/>
    <property type="evidence" value="ECO:0007669"/>
    <property type="project" value="TreeGrafter"/>
</dbReference>
<dbReference type="PANTHER" id="PTHR42918">
    <property type="entry name" value="LYSYL-TRNA SYNTHETASE"/>
    <property type="match status" value="1"/>
</dbReference>
<dbReference type="SUPFAM" id="SSF50249">
    <property type="entry name" value="Nucleic acid-binding proteins"/>
    <property type="match status" value="1"/>
</dbReference>
<protein>
    <recommendedName>
        <fullName evidence="10">Lysine--tRNA ligase</fullName>
        <ecNumber evidence="10">6.1.1.6</ecNumber>
    </recommendedName>
    <alternativeName>
        <fullName evidence="10">Lysyl-tRNA synthetase</fullName>
        <shortName evidence="10">LysRS</shortName>
    </alternativeName>
</protein>
<organism evidence="13 14">
    <name type="scientific">Buchnera aphidicola</name>
    <name type="common">Therioaphis trifolii</name>
    <dbReference type="NCBI Taxonomy" id="1241884"/>
    <lineage>
        <taxon>Bacteria</taxon>
        <taxon>Pseudomonadati</taxon>
        <taxon>Pseudomonadota</taxon>
        <taxon>Gammaproteobacteria</taxon>
        <taxon>Enterobacterales</taxon>
        <taxon>Erwiniaceae</taxon>
        <taxon>Buchnera</taxon>
    </lineage>
</organism>
<dbReference type="InterPro" id="IPR044136">
    <property type="entry name" value="Lys-tRNA-ligase_II_N"/>
</dbReference>
<keyword evidence="14" id="KW-1185">Reference proteome</keyword>
<dbReference type="PROSITE" id="PS50862">
    <property type="entry name" value="AA_TRNA_LIGASE_II"/>
    <property type="match status" value="1"/>
</dbReference>
<dbReference type="GO" id="GO:0005829">
    <property type="term" value="C:cytosol"/>
    <property type="evidence" value="ECO:0007669"/>
    <property type="project" value="TreeGrafter"/>
</dbReference>
<evidence type="ECO:0000256" key="2">
    <source>
        <dbReference type="ARBA" id="ARBA00022490"/>
    </source>
</evidence>
<evidence type="ECO:0000256" key="3">
    <source>
        <dbReference type="ARBA" id="ARBA00022598"/>
    </source>
</evidence>
<evidence type="ECO:0000256" key="8">
    <source>
        <dbReference type="ARBA" id="ARBA00023146"/>
    </source>
</evidence>
<comment type="catalytic activity">
    <reaction evidence="9 10 11">
        <text>tRNA(Lys) + L-lysine + ATP = L-lysyl-tRNA(Lys) + AMP + diphosphate</text>
        <dbReference type="Rhea" id="RHEA:20792"/>
        <dbReference type="Rhea" id="RHEA-COMP:9696"/>
        <dbReference type="Rhea" id="RHEA-COMP:9697"/>
        <dbReference type="ChEBI" id="CHEBI:30616"/>
        <dbReference type="ChEBI" id="CHEBI:32551"/>
        <dbReference type="ChEBI" id="CHEBI:33019"/>
        <dbReference type="ChEBI" id="CHEBI:78442"/>
        <dbReference type="ChEBI" id="CHEBI:78529"/>
        <dbReference type="ChEBI" id="CHEBI:456215"/>
        <dbReference type="EC" id="6.1.1.6"/>
    </reaction>
</comment>
<dbReference type="InterPro" id="IPR004364">
    <property type="entry name" value="Aa-tRNA-synt_II"/>
</dbReference>
<keyword evidence="10 11" id="KW-0460">Magnesium</keyword>
<keyword evidence="4 10" id="KW-0479">Metal-binding</keyword>
<reference evidence="13 14" key="1">
    <citation type="submission" date="2018-10" db="EMBL/GenBank/DDBJ databases">
        <title>Comparative functional genomics of the obligate endosymbiont Buchnera aphidicola.</title>
        <authorList>
            <person name="Chong R.A."/>
        </authorList>
    </citation>
    <scope>NUCLEOTIDE SEQUENCE [LARGE SCALE GENOMIC DNA]</scope>
    <source>
        <strain evidence="13 14">Tma</strain>
    </source>
</reference>
<keyword evidence="2 10" id="KW-0963">Cytoplasm</keyword>
<feature type="binding site" evidence="10">
    <location>
        <position position="416"/>
    </location>
    <ligand>
        <name>Mg(2+)</name>
        <dbReference type="ChEBI" id="CHEBI:18420"/>
        <label>2</label>
    </ligand>
</feature>
<dbReference type="HAMAP" id="MF_00252">
    <property type="entry name" value="Lys_tRNA_synth_class2"/>
    <property type="match status" value="1"/>
</dbReference>
<gene>
    <name evidence="10 13" type="primary">lysS</name>
    <name evidence="13" type="ORF">D9V81_01465</name>
</gene>
<dbReference type="CDD" id="cd00775">
    <property type="entry name" value="LysRS_core"/>
    <property type="match status" value="1"/>
</dbReference>
<comment type="similarity">
    <text evidence="1 10">Belongs to the class-II aminoacyl-tRNA synthetase family.</text>
</comment>
<accession>A0A4D6YMW8</accession>
<evidence type="ECO:0000256" key="9">
    <source>
        <dbReference type="ARBA" id="ARBA00048573"/>
    </source>
</evidence>
<dbReference type="SUPFAM" id="SSF55681">
    <property type="entry name" value="Class II aaRS and biotin synthetases"/>
    <property type="match status" value="1"/>
</dbReference>
<keyword evidence="6 10" id="KW-0067">ATP-binding</keyword>
<evidence type="ECO:0000256" key="10">
    <source>
        <dbReference type="HAMAP-Rule" id="MF_00252"/>
    </source>
</evidence>
<evidence type="ECO:0000256" key="11">
    <source>
        <dbReference type="RuleBase" id="RU000336"/>
    </source>
</evidence>
<dbReference type="NCBIfam" id="TIGR00499">
    <property type="entry name" value="lysS_bact"/>
    <property type="match status" value="1"/>
</dbReference>
<dbReference type="PANTHER" id="PTHR42918:SF15">
    <property type="entry name" value="LYSINE--TRNA LIGASE, CHLOROPLASTIC_MITOCHONDRIAL"/>
    <property type="match status" value="1"/>
</dbReference>
<dbReference type="InterPro" id="IPR004365">
    <property type="entry name" value="NA-bd_OB_tRNA"/>
</dbReference>
<dbReference type="CDD" id="cd04322">
    <property type="entry name" value="LysRS_N"/>
    <property type="match status" value="1"/>
</dbReference>
<comment type="cofactor">
    <cofactor evidence="10 11">
        <name>Mg(2+)</name>
        <dbReference type="ChEBI" id="CHEBI:18420"/>
    </cofactor>
    <text evidence="10 11">Binds 3 Mg(2+) ions per subunit.</text>
</comment>
<dbReference type="EMBL" id="CP032996">
    <property type="protein sequence ID" value="QCI27274.1"/>
    <property type="molecule type" value="Genomic_DNA"/>
</dbReference>
<keyword evidence="3 10" id="KW-0436">Ligase</keyword>
<dbReference type="NCBIfam" id="NF001756">
    <property type="entry name" value="PRK00484.1"/>
    <property type="match status" value="1"/>
</dbReference>
<dbReference type="EC" id="6.1.1.6" evidence="10"/>
<feature type="binding site" evidence="10">
    <location>
        <position position="409"/>
    </location>
    <ligand>
        <name>Mg(2+)</name>
        <dbReference type="ChEBI" id="CHEBI:18420"/>
        <label>1</label>
    </ligand>
</feature>
<name>A0A4D6YMW8_9GAMM</name>
<evidence type="ECO:0000256" key="5">
    <source>
        <dbReference type="ARBA" id="ARBA00022741"/>
    </source>
</evidence>
<dbReference type="Gene3D" id="2.40.50.140">
    <property type="entry name" value="Nucleic acid-binding proteins"/>
    <property type="match status" value="1"/>
</dbReference>
<feature type="domain" description="Aminoacyl-transfer RNA synthetases class-II family profile" evidence="12">
    <location>
        <begin position="178"/>
        <end position="497"/>
    </location>
</feature>
<dbReference type="Gene3D" id="3.30.930.10">
    <property type="entry name" value="Bira Bifunctional Protein, Domain 2"/>
    <property type="match status" value="1"/>
</dbReference>
<dbReference type="InterPro" id="IPR006195">
    <property type="entry name" value="aa-tRNA-synth_II"/>
</dbReference>
<evidence type="ECO:0000256" key="4">
    <source>
        <dbReference type="ARBA" id="ARBA00022723"/>
    </source>
</evidence>
<sequence length="499" mass="59438">MLYKKKINESNEFEIRKKKFLKIYKNKFNFPNNFKSNITIKKINKKYINYTKEELLKININFNITGRIIKQRIMGKASFIIIRELLEEIQIYVTEKKISSEFYNNEFKKWDIGDIVAVQGKIFKTKTEQLSIYCSVIILLSKSLRPLPEKFHGLHNQEIRYRKRYLDLLSNKNIMKNFIIRSKILNIIRNFMNHNKFIEVETPMMQNIPGGANAKPFITHHNSLNINMYLRISPELYLKRLIIGGFTKIYEINRNFRNEGISKKHNPEFTMMELYIAYANYKDLMKFIIKLIKNITKKINKNYQIKYQEYIFDINKPFKILTMKNAILYYNKNIKKNELNNINKIKKITQLYNIPIKKKWTIEKIIVKIFKETTENKLIQPTFITEFPTEVSPLARKKNNNKKIVERFEFFIGGMEIGNGFSELNDPKDQKKRFLKQTNNKNQLKNKISFYDSEYIEALEYGMPPTAGLGIGIDRLIMIMTNQKNIKDVILFPTLKPII</sequence>
<dbReference type="OrthoDB" id="9762036at2"/>
<comment type="subcellular location">
    <subcellularLocation>
        <location evidence="10">Cytoplasm</location>
    </subcellularLocation>
</comment>
<keyword evidence="7 10" id="KW-0648">Protein biosynthesis</keyword>
<dbReference type="FunFam" id="2.40.50.140:FF:000024">
    <property type="entry name" value="Lysine--tRNA ligase"/>
    <property type="match status" value="1"/>
</dbReference>
<evidence type="ECO:0000256" key="6">
    <source>
        <dbReference type="ARBA" id="ARBA00022840"/>
    </source>
</evidence>
<keyword evidence="5 10" id="KW-0547">Nucleotide-binding</keyword>
<dbReference type="InterPro" id="IPR045864">
    <property type="entry name" value="aa-tRNA-synth_II/BPL/LPL"/>
</dbReference>
<evidence type="ECO:0000256" key="7">
    <source>
        <dbReference type="ARBA" id="ARBA00022917"/>
    </source>
</evidence>
<dbReference type="GO" id="GO:0005524">
    <property type="term" value="F:ATP binding"/>
    <property type="evidence" value="ECO:0007669"/>
    <property type="project" value="UniProtKB-UniRule"/>
</dbReference>
<dbReference type="RefSeq" id="WP_158349539.1">
    <property type="nucleotide sequence ID" value="NZ_CP032996.1"/>
</dbReference>
<evidence type="ECO:0000313" key="14">
    <source>
        <dbReference type="Proteomes" id="UP000298603"/>
    </source>
</evidence>
<dbReference type="InterPro" id="IPR002313">
    <property type="entry name" value="Lys-tRNA-ligase_II"/>
</dbReference>
<dbReference type="GO" id="GO:0006430">
    <property type="term" value="P:lysyl-tRNA aminoacylation"/>
    <property type="evidence" value="ECO:0007669"/>
    <property type="project" value="UniProtKB-UniRule"/>
</dbReference>
<dbReference type="Proteomes" id="UP000298603">
    <property type="component" value="Chromosome"/>
</dbReference>
<dbReference type="InterPro" id="IPR018149">
    <property type="entry name" value="Lys-tRNA-synth_II_C"/>
</dbReference>
<keyword evidence="8 10" id="KW-0030">Aminoacyl-tRNA synthetase</keyword>
<feature type="binding site" evidence="10">
    <location>
        <position position="416"/>
    </location>
    <ligand>
        <name>Mg(2+)</name>
        <dbReference type="ChEBI" id="CHEBI:18420"/>
        <label>1</label>
    </ligand>
</feature>
<evidence type="ECO:0000313" key="13">
    <source>
        <dbReference type="EMBL" id="QCI27274.1"/>
    </source>
</evidence>
<dbReference type="GO" id="GO:0004824">
    <property type="term" value="F:lysine-tRNA ligase activity"/>
    <property type="evidence" value="ECO:0007669"/>
    <property type="project" value="UniProtKB-UniRule"/>
</dbReference>
<dbReference type="AlphaFoldDB" id="A0A4D6YMW8"/>
<dbReference type="Pfam" id="PF01336">
    <property type="entry name" value="tRNA_anti-codon"/>
    <property type="match status" value="1"/>
</dbReference>
<dbReference type="InterPro" id="IPR012340">
    <property type="entry name" value="NA-bd_OB-fold"/>
</dbReference>
<comment type="subunit">
    <text evidence="10">Homodimer.</text>
</comment>
<dbReference type="PRINTS" id="PR00982">
    <property type="entry name" value="TRNASYNTHLYS"/>
</dbReference>
<dbReference type="Pfam" id="PF00152">
    <property type="entry name" value="tRNA-synt_2"/>
    <property type="match status" value="1"/>
</dbReference>
<dbReference type="GO" id="GO:0000287">
    <property type="term" value="F:magnesium ion binding"/>
    <property type="evidence" value="ECO:0007669"/>
    <property type="project" value="UniProtKB-UniRule"/>
</dbReference>